<accession>A0AAU9TAV1</accession>
<reference evidence="4" key="1">
    <citation type="submission" date="2022-03" db="EMBL/GenBank/DDBJ databases">
        <authorList>
            <person name="Tunstrom K."/>
        </authorList>
    </citation>
    <scope>NUCLEOTIDE SEQUENCE</scope>
</reference>
<comment type="similarity">
    <text evidence="3">Belongs to the PPP1R37 family.</text>
</comment>
<name>A0AAU9TAV1_EUPED</name>
<evidence type="ECO:0000313" key="5">
    <source>
        <dbReference type="Proteomes" id="UP001153954"/>
    </source>
</evidence>
<dbReference type="InterPro" id="IPR032675">
    <property type="entry name" value="LRR_dom_sf"/>
</dbReference>
<dbReference type="PANTHER" id="PTHR24112:SF9">
    <property type="entry name" value="PROTEIN PHOSPHATASE 1 REGULATORY SUBUNIT 37"/>
    <property type="match status" value="1"/>
</dbReference>
<keyword evidence="2" id="KW-0677">Repeat</keyword>
<keyword evidence="5" id="KW-1185">Reference proteome</keyword>
<evidence type="ECO:0000256" key="2">
    <source>
        <dbReference type="ARBA" id="ARBA00022737"/>
    </source>
</evidence>
<organism evidence="4 5">
    <name type="scientific">Euphydryas editha</name>
    <name type="common">Edith's checkerspot</name>
    <dbReference type="NCBI Taxonomy" id="104508"/>
    <lineage>
        <taxon>Eukaryota</taxon>
        <taxon>Metazoa</taxon>
        <taxon>Ecdysozoa</taxon>
        <taxon>Arthropoda</taxon>
        <taxon>Hexapoda</taxon>
        <taxon>Insecta</taxon>
        <taxon>Pterygota</taxon>
        <taxon>Neoptera</taxon>
        <taxon>Endopterygota</taxon>
        <taxon>Lepidoptera</taxon>
        <taxon>Glossata</taxon>
        <taxon>Ditrysia</taxon>
        <taxon>Papilionoidea</taxon>
        <taxon>Nymphalidae</taxon>
        <taxon>Nymphalinae</taxon>
        <taxon>Euphydryas</taxon>
    </lineage>
</organism>
<evidence type="ECO:0000256" key="3">
    <source>
        <dbReference type="ARBA" id="ARBA00038315"/>
    </source>
</evidence>
<dbReference type="Pfam" id="PF13516">
    <property type="entry name" value="LRR_6"/>
    <property type="match status" value="4"/>
</dbReference>
<evidence type="ECO:0000256" key="1">
    <source>
        <dbReference type="ARBA" id="ARBA00022614"/>
    </source>
</evidence>
<keyword evidence="1" id="KW-0433">Leucine-rich repeat</keyword>
<dbReference type="SMART" id="SM00368">
    <property type="entry name" value="LRR_RI"/>
    <property type="match status" value="6"/>
</dbReference>
<evidence type="ECO:0000313" key="4">
    <source>
        <dbReference type="EMBL" id="CAH2083678.1"/>
    </source>
</evidence>
<sequence length="489" mass="53036">MTIKGRKFQSSFNLVILRQKLLIDVPTTTRAQLAAEYLEYCRSNGTPPIDSVLQQIRELPENTIGGTTRAPRLLLADCSLLGTAPTDALEALMRKVQFRKVELDHTDIDDEGAEALFDMIEYYESATALCIVGPRHFGIRGWQAASRMIKKSSSLSELEVSGGPLEPSHAPVLARALRPAACRLRALALQRAELAGESLLCLVIALKTNTSVRELRLGDNSLSPTDAAQIASLLRSNTRIQLLDLSNNQIQDSGLGFIADAIVNQAAHSPPSPSTISPLSSRGYESRGLAFLVLWNNQLTRNCAHHLSKLLRSCPSLCVLNVGRNALGAEGVRALAEHGALASLVSLGLQAARLQHDARALSALIRADTRLQRLDLRENKFGVSGLQAILSAMKENTTLTQIDLDDPPETNNSSVNAQSCTEAATIARLLSDIRAICRRNEPATTAPDRLLRKISLTCHTAPTPKVIFNVKLSDQVMLERGGGGRRFGI</sequence>
<dbReference type="Proteomes" id="UP001153954">
    <property type="component" value="Unassembled WGS sequence"/>
</dbReference>
<protein>
    <submittedName>
        <fullName evidence="4">Uncharacterized protein</fullName>
    </submittedName>
</protein>
<dbReference type="EMBL" id="CAKOGL010000001">
    <property type="protein sequence ID" value="CAH2083678.1"/>
    <property type="molecule type" value="Genomic_DNA"/>
</dbReference>
<dbReference type="InterPro" id="IPR051279">
    <property type="entry name" value="PP1-Reg/Actin-Interact_Protein"/>
</dbReference>
<comment type="caution">
    <text evidence="4">The sequence shown here is derived from an EMBL/GenBank/DDBJ whole genome shotgun (WGS) entry which is preliminary data.</text>
</comment>
<dbReference type="AlphaFoldDB" id="A0AAU9TAV1"/>
<dbReference type="InterPro" id="IPR001611">
    <property type="entry name" value="Leu-rich_rpt"/>
</dbReference>
<dbReference type="Gene3D" id="3.80.10.10">
    <property type="entry name" value="Ribonuclease Inhibitor"/>
    <property type="match status" value="2"/>
</dbReference>
<dbReference type="SUPFAM" id="SSF52047">
    <property type="entry name" value="RNI-like"/>
    <property type="match status" value="1"/>
</dbReference>
<gene>
    <name evidence="4" type="ORF">EEDITHA_LOCUS324</name>
</gene>
<proteinExistence type="inferred from homology"/>
<dbReference type="PANTHER" id="PTHR24112">
    <property type="entry name" value="LEUCINE-RICH REPEAT, ISOFORM F-RELATED"/>
    <property type="match status" value="1"/>
</dbReference>